<name>A0A0D1ZDB9_9EURO</name>
<dbReference type="SMART" id="SM00066">
    <property type="entry name" value="GAL4"/>
    <property type="match status" value="1"/>
</dbReference>
<dbReference type="PANTHER" id="PTHR38791">
    <property type="entry name" value="ZN(II)2CYS6 TRANSCRIPTION FACTOR (EUROFUNG)-RELATED-RELATED"/>
    <property type="match status" value="1"/>
</dbReference>
<keyword evidence="7" id="KW-1185">Reference proteome</keyword>
<dbReference type="SUPFAM" id="SSF57701">
    <property type="entry name" value="Zn2/Cys6 DNA-binding domain"/>
    <property type="match status" value="1"/>
</dbReference>
<dbReference type="HOGENOM" id="CLU_013866_5_1_1"/>
<dbReference type="GO" id="GO:0000981">
    <property type="term" value="F:DNA-binding transcription factor activity, RNA polymerase II-specific"/>
    <property type="evidence" value="ECO:0007669"/>
    <property type="project" value="InterPro"/>
</dbReference>
<evidence type="ECO:0000256" key="3">
    <source>
        <dbReference type="ARBA" id="ARBA00023163"/>
    </source>
</evidence>
<dbReference type="GO" id="GO:0008270">
    <property type="term" value="F:zinc ion binding"/>
    <property type="evidence" value="ECO:0007669"/>
    <property type="project" value="InterPro"/>
</dbReference>
<sequence>MVYRGRPSPNCERCRARRLKCDQATPSCSQCIRVGVVCVGYRDLKSLVIRNESTEVARKAQLKRAKELDRDPKSSACRSRSAPTAGLLVPLVQQPSIPMREHAICFAQQSYLDTWLWPSTLDLDIAANAAASSSVTALGLAILANTKLSPPLMMAAREEYTAALRSTNIALQDPLLSKSDLTLMAVMFLGMFEVVTCTGLNSILQWRKHIDGAVKLLEWRGAEQLRSRRGLHLFRQMRAQILIHNIFGESPTSPVLRQLSQQACALEDGLSRFGDHLANINIQLTKLCADMKQGTMTDPRAIIRAALALDAELASWAVGMPSSLMYTKFFTTGRWGTTTTYGPYTSHYYVYQDLFASNLWGNWRGARFVIHEIIMQHLDYLQKEQHARNLADNSRNHVKVARHSEIILRDLTADICASVPYHFAVANEWTAADGISRENKVLAAGYSLLWPLFLVACCRFSTPDLKRWIILSLDKIGHEMGISQALAITQLLLRGMGPRTWNQPESEVAGVLTASEADPDILSGSIIRQENNAELDKPRIICWDTGTGL</sequence>
<proteinExistence type="predicted"/>
<dbReference type="InterPro" id="IPR036864">
    <property type="entry name" value="Zn2-C6_fun-type_DNA-bd_sf"/>
</dbReference>
<keyword evidence="2" id="KW-0238">DNA-binding</keyword>
<dbReference type="PANTHER" id="PTHR38791:SF5">
    <property type="entry name" value="TRANSCRIPTION FACTOR DBAG-RELATED"/>
    <property type="match status" value="1"/>
</dbReference>
<protein>
    <recommendedName>
        <fullName evidence="5">Zn(2)-C6 fungal-type domain-containing protein</fullName>
    </recommendedName>
</protein>
<evidence type="ECO:0000256" key="1">
    <source>
        <dbReference type="ARBA" id="ARBA00023015"/>
    </source>
</evidence>
<keyword evidence="4" id="KW-0539">Nucleus</keyword>
<dbReference type="STRING" id="569365.A0A0D1ZDB9"/>
<dbReference type="GO" id="GO:0003677">
    <property type="term" value="F:DNA binding"/>
    <property type="evidence" value="ECO:0007669"/>
    <property type="project" value="UniProtKB-KW"/>
</dbReference>
<reference evidence="6 7" key="1">
    <citation type="submission" date="2015-01" db="EMBL/GenBank/DDBJ databases">
        <title>The Genome Sequence of Cladophialophora immunda CBS83496.</title>
        <authorList>
            <consortium name="The Broad Institute Genomics Platform"/>
            <person name="Cuomo C."/>
            <person name="de Hoog S."/>
            <person name="Gorbushina A."/>
            <person name="Stielow B."/>
            <person name="Teixiera M."/>
            <person name="Abouelleil A."/>
            <person name="Chapman S.B."/>
            <person name="Priest M."/>
            <person name="Young S.K."/>
            <person name="Wortman J."/>
            <person name="Nusbaum C."/>
            <person name="Birren B."/>
        </authorList>
    </citation>
    <scope>NUCLEOTIDE SEQUENCE [LARGE SCALE GENOMIC DNA]</scope>
    <source>
        <strain evidence="6 7">CBS 83496</strain>
    </source>
</reference>
<dbReference type="PROSITE" id="PS50048">
    <property type="entry name" value="ZN2_CY6_FUNGAL_2"/>
    <property type="match status" value="1"/>
</dbReference>
<accession>A0A0D1ZDB9</accession>
<dbReference type="VEuPathDB" id="FungiDB:PV07_08906"/>
<dbReference type="AlphaFoldDB" id="A0A0D1ZDB9"/>
<dbReference type="OrthoDB" id="5429770at2759"/>
<dbReference type="GeneID" id="27348100"/>
<dbReference type="CDD" id="cd00067">
    <property type="entry name" value="GAL4"/>
    <property type="match status" value="1"/>
</dbReference>
<feature type="domain" description="Zn(2)-C6 fungal-type" evidence="5">
    <location>
        <begin position="10"/>
        <end position="39"/>
    </location>
</feature>
<evidence type="ECO:0000313" key="7">
    <source>
        <dbReference type="Proteomes" id="UP000054466"/>
    </source>
</evidence>
<dbReference type="InterPro" id="IPR001138">
    <property type="entry name" value="Zn2Cys6_DnaBD"/>
</dbReference>
<evidence type="ECO:0000313" key="6">
    <source>
        <dbReference type="EMBL" id="KIW25751.1"/>
    </source>
</evidence>
<evidence type="ECO:0000256" key="2">
    <source>
        <dbReference type="ARBA" id="ARBA00023125"/>
    </source>
</evidence>
<dbReference type="Gene3D" id="4.10.240.10">
    <property type="entry name" value="Zn(2)-C6 fungal-type DNA-binding domain"/>
    <property type="match status" value="1"/>
</dbReference>
<dbReference type="Proteomes" id="UP000054466">
    <property type="component" value="Unassembled WGS sequence"/>
</dbReference>
<keyword evidence="1" id="KW-0805">Transcription regulation</keyword>
<evidence type="ECO:0000256" key="4">
    <source>
        <dbReference type="ARBA" id="ARBA00023242"/>
    </source>
</evidence>
<gene>
    <name evidence="6" type="ORF">PV07_08906</name>
</gene>
<dbReference type="Pfam" id="PF00172">
    <property type="entry name" value="Zn_clus"/>
    <property type="match status" value="1"/>
</dbReference>
<organism evidence="6 7">
    <name type="scientific">Cladophialophora immunda</name>
    <dbReference type="NCBI Taxonomy" id="569365"/>
    <lineage>
        <taxon>Eukaryota</taxon>
        <taxon>Fungi</taxon>
        <taxon>Dikarya</taxon>
        <taxon>Ascomycota</taxon>
        <taxon>Pezizomycotina</taxon>
        <taxon>Eurotiomycetes</taxon>
        <taxon>Chaetothyriomycetidae</taxon>
        <taxon>Chaetothyriales</taxon>
        <taxon>Herpotrichiellaceae</taxon>
        <taxon>Cladophialophora</taxon>
    </lineage>
</organism>
<keyword evidence="3" id="KW-0804">Transcription</keyword>
<evidence type="ECO:0000259" key="5">
    <source>
        <dbReference type="PROSITE" id="PS50048"/>
    </source>
</evidence>
<dbReference type="RefSeq" id="XP_016245967.1">
    <property type="nucleotide sequence ID" value="XM_016396111.1"/>
</dbReference>
<dbReference type="InterPro" id="IPR053175">
    <property type="entry name" value="DHMBA_Reg_Transcription_Factor"/>
</dbReference>
<dbReference type="EMBL" id="KN847044">
    <property type="protein sequence ID" value="KIW25751.1"/>
    <property type="molecule type" value="Genomic_DNA"/>
</dbReference>